<sequence>MLQSVVLITLAAICGRWRSERQPRTCSGSILQKTTNLGPSISCWSRAYSPCRRACQDNGLVVSSMGLGPTGGAAPVEHGGGHEEERAHEEPSVRGDVGREEGGAQWAGEILARAGEGVADQELEVYSTEEMEETVDAEASVVEEMLRERRLCLVDEMYLECRNGMDFQEKQ</sequence>
<accession>A0A5A7QC54</accession>
<dbReference type="AlphaFoldDB" id="A0A5A7QC54"/>
<evidence type="ECO:0000256" key="1">
    <source>
        <dbReference type="SAM" id="MobiDB-lite"/>
    </source>
</evidence>
<dbReference type="InterPro" id="IPR057192">
    <property type="entry name" value="DUF7870"/>
</dbReference>
<evidence type="ECO:0000313" key="5">
    <source>
        <dbReference type="Proteomes" id="UP000325081"/>
    </source>
</evidence>
<name>A0A5A7QC54_STRAF</name>
<dbReference type="OrthoDB" id="1919622at2759"/>
<feature type="region of interest" description="Disordered" evidence="1">
    <location>
        <begin position="68"/>
        <end position="101"/>
    </location>
</feature>
<gene>
    <name evidence="4" type="ORF">STAS_19374</name>
</gene>
<keyword evidence="2" id="KW-0732">Signal</keyword>
<protein>
    <submittedName>
        <fullName evidence="4">Thymidine phosphorylase</fullName>
    </submittedName>
</protein>
<dbReference type="Proteomes" id="UP000325081">
    <property type="component" value="Unassembled WGS sequence"/>
</dbReference>
<dbReference type="Pfam" id="PF25276">
    <property type="entry name" value="DUF7870"/>
    <property type="match status" value="1"/>
</dbReference>
<feature type="signal peptide" evidence="2">
    <location>
        <begin position="1"/>
        <end position="19"/>
    </location>
</feature>
<dbReference type="EMBL" id="BKCP01006404">
    <property type="protein sequence ID" value="GER42578.1"/>
    <property type="molecule type" value="Genomic_DNA"/>
</dbReference>
<comment type="caution">
    <text evidence="4">The sequence shown here is derived from an EMBL/GenBank/DDBJ whole genome shotgun (WGS) entry which is preliminary data.</text>
</comment>
<organism evidence="4 5">
    <name type="scientific">Striga asiatica</name>
    <name type="common">Asiatic witchweed</name>
    <name type="synonym">Buchnera asiatica</name>
    <dbReference type="NCBI Taxonomy" id="4170"/>
    <lineage>
        <taxon>Eukaryota</taxon>
        <taxon>Viridiplantae</taxon>
        <taxon>Streptophyta</taxon>
        <taxon>Embryophyta</taxon>
        <taxon>Tracheophyta</taxon>
        <taxon>Spermatophyta</taxon>
        <taxon>Magnoliopsida</taxon>
        <taxon>eudicotyledons</taxon>
        <taxon>Gunneridae</taxon>
        <taxon>Pentapetalae</taxon>
        <taxon>asterids</taxon>
        <taxon>lamiids</taxon>
        <taxon>Lamiales</taxon>
        <taxon>Orobanchaceae</taxon>
        <taxon>Buchnereae</taxon>
        <taxon>Striga</taxon>
    </lineage>
</organism>
<feature type="chain" id="PRO_5022736189" evidence="2">
    <location>
        <begin position="20"/>
        <end position="171"/>
    </location>
</feature>
<feature type="domain" description="DUF7870" evidence="3">
    <location>
        <begin position="135"/>
        <end position="168"/>
    </location>
</feature>
<evidence type="ECO:0000313" key="4">
    <source>
        <dbReference type="EMBL" id="GER42578.1"/>
    </source>
</evidence>
<keyword evidence="5" id="KW-1185">Reference proteome</keyword>
<evidence type="ECO:0000256" key="2">
    <source>
        <dbReference type="SAM" id="SignalP"/>
    </source>
</evidence>
<proteinExistence type="predicted"/>
<reference evidence="5" key="1">
    <citation type="journal article" date="2019" name="Curr. Biol.">
        <title>Genome Sequence of Striga asiatica Provides Insight into the Evolution of Plant Parasitism.</title>
        <authorList>
            <person name="Yoshida S."/>
            <person name="Kim S."/>
            <person name="Wafula E.K."/>
            <person name="Tanskanen J."/>
            <person name="Kim Y.M."/>
            <person name="Honaas L."/>
            <person name="Yang Z."/>
            <person name="Spallek T."/>
            <person name="Conn C.E."/>
            <person name="Ichihashi Y."/>
            <person name="Cheong K."/>
            <person name="Cui S."/>
            <person name="Der J.P."/>
            <person name="Gundlach H."/>
            <person name="Jiao Y."/>
            <person name="Hori C."/>
            <person name="Ishida J.K."/>
            <person name="Kasahara H."/>
            <person name="Kiba T."/>
            <person name="Kim M.S."/>
            <person name="Koo N."/>
            <person name="Laohavisit A."/>
            <person name="Lee Y.H."/>
            <person name="Lumba S."/>
            <person name="McCourt P."/>
            <person name="Mortimer J.C."/>
            <person name="Mutuku J.M."/>
            <person name="Nomura T."/>
            <person name="Sasaki-Sekimoto Y."/>
            <person name="Seto Y."/>
            <person name="Wang Y."/>
            <person name="Wakatake T."/>
            <person name="Sakakibara H."/>
            <person name="Demura T."/>
            <person name="Yamaguchi S."/>
            <person name="Yoneyama K."/>
            <person name="Manabe R.I."/>
            <person name="Nelson D.C."/>
            <person name="Schulman A.H."/>
            <person name="Timko M.P."/>
            <person name="dePamphilis C.W."/>
            <person name="Choi D."/>
            <person name="Shirasu K."/>
        </authorList>
    </citation>
    <scope>NUCLEOTIDE SEQUENCE [LARGE SCALE GENOMIC DNA]</scope>
    <source>
        <strain evidence="5">cv. UVA1</strain>
    </source>
</reference>
<feature type="compositionally biased region" description="Basic and acidic residues" evidence="1">
    <location>
        <begin position="79"/>
        <end position="101"/>
    </location>
</feature>
<evidence type="ECO:0000259" key="3">
    <source>
        <dbReference type="Pfam" id="PF25276"/>
    </source>
</evidence>